<sequence>MLNEIRKLTSTDQCSHAILSSIGNRDSLIRESSADDLDPLITESFGDNLDLLIVKSRVDNLDSLIPFDDNFDLLVLTKTRI</sequence>
<evidence type="ECO:0000313" key="1">
    <source>
        <dbReference type="EMBL" id="EFO26744.2"/>
    </source>
</evidence>
<proteinExistence type="predicted"/>
<accession>A0A1I7VST4</accession>
<accession>A0A1S0U827</accession>
<dbReference type="KEGG" id="loa:LOAG_01744"/>
<reference evidence="3" key="2">
    <citation type="submission" date="2016-11" db="UniProtKB">
        <authorList>
            <consortium name="WormBaseParasite"/>
        </authorList>
    </citation>
    <scope>IDENTIFICATION</scope>
</reference>
<dbReference type="WBParaSite" id="EN70_5875">
    <property type="protein sequence ID" value="EN70_5875"/>
    <property type="gene ID" value="EN70_5875"/>
</dbReference>
<dbReference type="GeneID" id="9939121"/>
<gene>
    <name evidence="1 3" type="ORF">LOAG_01744</name>
</gene>
<dbReference type="CTD" id="9939121"/>
<evidence type="ECO:0000313" key="2">
    <source>
        <dbReference type="Proteomes" id="UP000095285"/>
    </source>
</evidence>
<name>A0A1I7VST4_LOALO</name>
<protein>
    <submittedName>
        <fullName evidence="1 3">Uncharacterized protein</fullName>
    </submittedName>
</protein>
<dbReference type="InParanoid" id="A0A1I7VST4"/>
<evidence type="ECO:0000313" key="3">
    <source>
        <dbReference type="WBParaSite" id="EN70_5875"/>
    </source>
</evidence>
<reference evidence="1 2" key="1">
    <citation type="submission" date="2012-04" db="EMBL/GenBank/DDBJ databases">
        <title>The Genome Sequence of Loa loa.</title>
        <authorList>
            <consortium name="The Broad Institute Genome Sequencing Platform"/>
            <consortium name="Broad Institute Genome Sequencing Center for Infectious Disease"/>
            <person name="Nutman T.B."/>
            <person name="Fink D.L."/>
            <person name="Russ C."/>
            <person name="Young S."/>
            <person name="Zeng Q."/>
            <person name="Gargeya S."/>
            <person name="Alvarado L."/>
            <person name="Berlin A."/>
            <person name="Chapman S.B."/>
            <person name="Chen Z."/>
            <person name="Freedman E."/>
            <person name="Gellesch M."/>
            <person name="Goldberg J."/>
            <person name="Griggs A."/>
            <person name="Gujja S."/>
            <person name="Heilman E.R."/>
            <person name="Heiman D."/>
            <person name="Howarth C."/>
            <person name="Mehta T."/>
            <person name="Neiman D."/>
            <person name="Pearson M."/>
            <person name="Roberts A."/>
            <person name="Saif S."/>
            <person name="Shea T."/>
            <person name="Shenoy N."/>
            <person name="Sisk P."/>
            <person name="Stolte C."/>
            <person name="Sykes S."/>
            <person name="White J."/>
            <person name="Yandava C."/>
            <person name="Haas B."/>
            <person name="Henn M.R."/>
            <person name="Nusbaum C."/>
            <person name="Birren B."/>
        </authorList>
    </citation>
    <scope>NUCLEOTIDE SEQUENCE [LARGE SCALE GENOMIC DNA]</scope>
</reference>
<dbReference type="EMBL" id="JH712141">
    <property type="protein sequence ID" value="EFO26744.2"/>
    <property type="molecule type" value="Genomic_DNA"/>
</dbReference>
<dbReference type="RefSeq" id="XP_003137330.2">
    <property type="nucleotide sequence ID" value="XM_003137282.2"/>
</dbReference>
<keyword evidence="2" id="KW-1185">Reference proteome</keyword>
<dbReference type="AlphaFoldDB" id="A0A1I7VST4"/>
<dbReference type="OrthoDB" id="5824895at2759"/>
<dbReference type="Proteomes" id="UP000095285">
    <property type="component" value="Unassembled WGS sequence"/>
</dbReference>
<organism evidence="2 3">
    <name type="scientific">Loa loa</name>
    <name type="common">Eye worm</name>
    <name type="synonym">Filaria loa</name>
    <dbReference type="NCBI Taxonomy" id="7209"/>
    <lineage>
        <taxon>Eukaryota</taxon>
        <taxon>Metazoa</taxon>
        <taxon>Ecdysozoa</taxon>
        <taxon>Nematoda</taxon>
        <taxon>Chromadorea</taxon>
        <taxon>Rhabditida</taxon>
        <taxon>Spirurina</taxon>
        <taxon>Spiruromorpha</taxon>
        <taxon>Filarioidea</taxon>
        <taxon>Onchocercidae</taxon>
        <taxon>Loa</taxon>
    </lineage>
</organism>